<protein>
    <submittedName>
        <fullName evidence="1">Uncharacterized protein</fullName>
    </submittedName>
</protein>
<sequence length="83" mass="9435">MDTITIEVPQEIATVLNNVLNHYKWAKQKHPQFPNDLIHQAALVTEEAGELLRQANNKNRTLSCHECYQTAAVAIRMLTHLEG</sequence>
<accession>A0A9X2F1A8</accession>
<organism evidence="1 2">
    <name type="scientific">Solitalea agri</name>
    <dbReference type="NCBI Taxonomy" id="2953739"/>
    <lineage>
        <taxon>Bacteria</taxon>
        <taxon>Pseudomonadati</taxon>
        <taxon>Bacteroidota</taxon>
        <taxon>Sphingobacteriia</taxon>
        <taxon>Sphingobacteriales</taxon>
        <taxon>Sphingobacteriaceae</taxon>
        <taxon>Solitalea</taxon>
    </lineage>
</organism>
<keyword evidence="2" id="KW-1185">Reference proteome</keyword>
<name>A0A9X2F1A8_9SPHI</name>
<evidence type="ECO:0000313" key="2">
    <source>
        <dbReference type="Proteomes" id="UP001155182"/>
    </source>
</evidence>
<evidence type="ECO:0000313" key="1">
    <source>
        <dbReference type="EMBL" id="MCO4292386.1"/>
    </source>
</evidence>
<dbReference type="RefSeq" id="WP_252586753.1">
    <property type="nucleotide sequence ID" value="NZ_JAMWYS010000024.1"/>
</dbReference>
<gene>
    <name evidence="1" type="ORF">NF867_05870</name>
</gene>
<proteinExistence type="predicted"/>
<dbReference type="EMBL" id="JAMWYS010000024">
    <property type="protein sequence ID" value="MCO4292386.1"/>
    <property type="molecule type" value="Genomic_DNA"/>
</dbReference>
<reference evidence="1" key="1">
    <citation type="submission" date="2022-06" db="EMBL/GenBank/DDBJ databases">
        <title>Solitalea sp. MAHUQ-68 isolated from rhizospheric soil.</title>
        <authorList>
            <person name="Huq M.A."/>
        </authorList>
    </citation>
    <scope>NUCLEOTIDE SEQUENCE</scope>
    <source>
        <strain evidence="1">MAHUQ-68</strain>
    </source>
</reference>
<dbReference type="AlphaFoldDB" id="A0A9X2F1A8"/>
<comment type="caution">
    <text evidence="1">The sequence shown here is derived from an EMBL/GenBank/DDBJ whole genome shotgun (WGS) entry which is preliminary data.</text>
</comment>
<dbReference type="Proteomes" id="UP001155182">
    <property type="component" value="Unassembled WGS sequence"/>
</dbReference>